<reference evidence="2" key="1">
    <citation type="submission" date="2022-11" db="UniProtKB">
        <authorList>
            <consortium name="WormBaseParasite"/>
        </authorList>
    </citation>
    <scope>IDENTIFICATION</scope>
</reference>
<dbReference type="AlphaFoldDB" id="A0A915HHD3"/>
<evidence type="ECO:0000313" key="1">
    <source>
        <dbReference type="Proteomes" id="UP000887565"/>
    </source>
</evidence>
<organism evidence="1 2">
    <name type="scientific">Romanomermis culicivorax</name>
    <name type="common">Nematode worm</name>
    <dbReference type="NCBI Taxonomy" id="13658"/>
    <lineage>
        <taxon>Eukaryota</taxon>
        <taxon>Metazoa</taxon>
        <taxon>Ecdysozoa</taxon>
        <taxon>Nematoda</taxon>
        <taxon>Enoplea</taxon>
        <taxon>Dorylaimia</taxon>
        <taxon>Mermithida</taxon>
        <taxon>Mermithoidea</taxon>
        <taxon>Mermithidae</taxon>
        <taxon>Romanomermis</taxon>
    </lineage>
</organism>
<proteinExistence type="predicted"/>
<sequence length="144" mass="15895">MTTPSTSSASAADEPLPYGQSINVNERYLRWAEQQPHQNDRSFCCDVLVPLLVHQTSEPVAAANLSFTGKFGAALAAQTMPNFRGYTLVGFNTESIMAADMKNFQFVMPMPADSMASSYVRYVQLAFPNGMMFLFKTFTATPED</sequence>
<keyword evidence="1" id="KW-1185">Reference proteome</keyword>
<protein>
    <submittedName>
        <fullName evidence="2">Uncharacterized protein</fullName>
    </submittedName>
</protein>
<evidence type="ECO:0000313" key="2">
    <source>
        <dbReference type="WBParaSite" id="nRc.2.0.1.t01025-RA"/>
    </source>
</evidence>
<accession>A0A915HHD3</accession>
<dbReference type="Proteomes" id="UP000887565">
    <property type="component" value="Unplaced"/>
</dbReference>
<name>A0A915HHD3_ROMCU</name>
<dbReference type="WBParaSite" id="nRc.2.0.1.t01025-RA">
    <property type="protein sequence ID" value="nRc.2.0.1.t01025-RA"/>
    <property type="gene ID" value="nRc.2.0.1.g01025"/>
</dbReference>